<name>A0A200R0H3_MACCD</name>
<dbReference type="Proteomes" id="UP000195402">
    <property type="component" value="Unassembled WGS sequence"/>
</dbReference>
<evidence type="ECO:0000256" key="2">
    <source>
        <dbReference type="ARBA" id="ARBA00022723"/>
    </source>
</evidence>
<dbReference type="AlphaFoldDB" id="A0A200R0H3"/>
<dbReference type="FunFam" id="3.40.630.30:FF:000016">
    <property type="entry name" value="nudix hydrolase 2"/>
    <property type="match status" value="1"/>
</dbReference>
<dbReference type="PROSITE" id="PS51462">
    <property type="entry name" value="NUDIX"/>
    <property type="match status" value="1"/>
</dbReference>
<dbReference type="GO" id="GO:0047631">
    <property type="term" value="F:ADP-ribose diphosphatase activity"/>
    <property type="evidence" value="ECO:0007669"/>
    <property type="project" value="TreeGrafter"/>
</dbReference>
<dbReference type="PANTHER" id="PTHR13994">
    <property type="entry name" value="NUDIX HYDROLASE RELATED"/>
    <property type="match status" value="1"/>
</dbReference>
<dbReference type="InterPro" id="IPR000086">
    <property type="entry name" value="NUDIX_hydrolase_dom"/>
</dbReference>
<dbReference type="InterPro" id="IPR015797">
    <property type="entry name" value="NUDIX_hydrolase-like_dom_sf"/>
</dbReference>
<evidence type="ECO:0000259" key="4">
    <source>
        <dbReference type="PROSITE" id="PS51462"/>
    </source>
</evidence>
<gene>
    <name evidence="5" type="ORF">BVC80_4807g1</name>
</gene>
<comment type="similarity">
    <text evidence="1">Belongs to the Nudix hydrolase family.</text>
</comment>
<dbReference type="OMA" id="NYHHAEP"/>
<dbReference type="GO" id="GO:0051287">
    <property type="term" value="F:NAD binding"/>
    <property type="evidence" value="ECO:0007669"/>
    <property type="project" value="TreeGrafter"/>
</dbReference>
<dbReference type="GO" id="GO:0035529">
    <property type="term" value="F:NADH pyrophosphatase activity"/>
    <property type="evidence" value="ECO:0007669"/>
    <property type="project" value="TreeGrafter"/>
</dbReference>
<dbReference type="OrthoDB" id="447842at2759"/>
<dbReference type="Pfam" id="PF00293">
    <property type="entry name" value="NUDIX"/>
    <property type="match status" value="1"/>
</dbReference>
<evidence type="ECO:0000313" key="5">
    <source>
        <dbReference type="EMBL" id="OVA16219.1"/>
    </source>
</evidence>
<dbReference type="SUPFAM" id="SSF55811">
    <property type="entry name" value="Nudix"/>
    <property type="match status" value="1"/>
</dbReference>
<evidence type="ECO:0000313" key="6">
    <source>
        <dbReference type="Proteomes" id="UP000195402"/>
    </source>
</evidence>
<dbReference type="Pfam" id="PF18290">
    <property type="entry name" value="Nudix_hydro"/>
    <property type="match status" value="1"/>
</dbReference>
<dbReference type="CDD" id="cd04670">
    <property type="entry name" value="NUDIX_ASFGF2_Nudt6"/>
    <property type="match status" value="1"/>
</dbReference>
<organism evidence="5 6">
    <name type="scientific">Macleaya cordata</name>
    <name type="common">Five-seeded plume-poppy</name>
    <name type="synonym">Bocconia cordata</name>
    <dbReference type="NCBI Taxonomy" id="56857"/>
    <lineage>
        <taxon>Eukaryota</taxon>
        <taxon>Viridiplantae</taxon>
        <taxon>Streptophyta</taxon>
        <taxon>Embryophyta</taxon>
        <taxon>Tracheophyta</taxon>
        <taxon>Spermatophyta</taxon>
        <taxon>Magnoliopsida</taxon>
        <taxon>Ranunculales</taxon>
        <taxon>Papaveraceae</taxon>
        <taxon>Papaveroideae</taxon>
        <taxon>Macleaya</taxon>
    </lineage>
</organism>
<dbReference type="GO" id="GO:0046872">
    <property type="term" value="F:metal ion binding"/>
    <property type="evidence" value="ECO:0007669"/>
    <property type="project" value="UniProtKB-KW"/>
</dbReference>
<keyword evidence="3 5" id="KW-0378">Hydrolase</keyword>
<reference evidence="5 6" key="1">
    <citation type="journal article" date="2017" name="Mol. Plant">
        <title>The Genome of Medicinal Plant Macleaya cordata Provides New Insights into Benzylisoquinoline Alkaloids Metabolism.</title>
        <authorList>
            <person name="Liu X."/>
            <person name="Liu Y."/>
            <person name="Huang P."/>
            <person name="Ma Y."/>
            <person name="Qing Z."/>
            <person name="Tang Q."/>
            <person name="Cao H."/>
            <person name="Cheng P."/>
            <person name="Zheng Y."/>
            <person name="Yuan Z."/>
            <person name="Zhou Y."/>
            <person name="Liu J."/>
            <person name="Tang Z."/>
            <person name="Zhuo Y."/>
            <person name="Zhang Y."/>
            <person name="Yu L."/>
            <person name="Huang J."/>
            <person name="Yang P."/>
            <person name="Peng Q."/>
            <person name="Zhang J."/>
            <person name="Jiang W."/>
            <person name="Zhang Z."/>
            <person name="Lin K."/>
            <person name="Ro D.K."/>
            <person name="Chen X."/>
            <person name="Xiong X."/>
            <person name="Shang Y."/>
            <person name="Huang S."/>
            <person name="Zeng J."/>
        </authorList>
    </citation>
    <scope>NUCLEOTIDE SEQUENCE [LARGE SCALE GENOMIC DNA]</scope>
    <source>
        <strain evidence="6">cv. BLH2017</strain>
        <tissue evidence="5">Root</tissue>
    </source>
</reference>
<comment type="caution">
    <text evidence="5">The sequence shown here is derived from an EMBL/GenBank/DDBJ whole genome shotgun (WGS) entry which is preliminary data.</text>
</comment>
<proteinExistence type="inferred from homology"/>
<protein>
    <submittedName>
        <fullName evidence="5">NUDIX hydrolase domain</fullName>
    </submittedName>
</protein>
<keyword evidence="6" id="KW-1185">Reference proteome</keyword>
<dbReference type="FunFam" id="3.90.79.10:FF:000015">
    <property type="entry name" value="Nudix hydrolase 8"/>
    <property type="match status" value="1"/>
</dbReference>
<dbReference type="Gene3D" id="3.90.79.10">
    <property type="entry name" value="Nucleoside Triphosphate Pyrophosphohydrolase"/>
    <property type="match status" value="1"/>
</dbReference>
<evidence type="ECO:0000256" key="3">
    <source>
        <dbReference type="ARBA" id="ARBA00022801"/>
    </source>
</evidence>
<dbReference type="PANTHER" id="PTHR13994:SF53">
    <property type="entry name" value="NUDIX HYDROLASE 8-LIKE"/>
    <property type="match status" value="1"/>
</dbReference>
<dbReference type="InterPro" id="IPR020084">
    <property type="entry name" value="NUDIX_hydrolase_CS"/>
</dbReference>
<dbReference type="InterPro" id="IPR003293">
    <property type="entry name" value="Nudix_hydrolase6-like"/>
</dbReference>
<sequence length="368" mass="41366">MATISPPNMTEGLRPLSIIGSYNYHLSTNRRNFTSLFPGLATGISYERLWSTISYGRVLNLSPISKNLIFQQGRNVFNGKGVAVISPKISSPSSSSTLGLLDAYDDEYGGIIVDPERLPSSANAFASILRASLSNWKLKGKKGVWLKILQEQADLVPIAIKEGFNYHHAEPGYIMLTYWIPDHEPCMLPNGPTHQIGVGGFVINENREVLVVKEKLCPCQCSGVWKLPTGFINKSEEIFSGAIREVKEETGYKMLLNSADSQLVDIIVVTRHVHKVAFEQSDLFFVCMLKPLSFEITIDEKEIQAAKWIHLDEFLGQSFYEEDHMSKRAIDICIATYENLYSGFTGHQLTSKFDGKLSYLYYNDLQKF</sequence>
<dbReference type="Gene3D" id="3.40.630.30">
    <property type="match status" value="1"/>
</dbReference>
<dbReference type="PROSITE" id="PS00893">
    <property type="entry name" value="NUDIX_BOX"/>
    <property type="match status" value="1"/>
</dbReference>
<dbReference type="EMBL" id="MVGT01000610">
    <property type="protein sequence ID" value="OVA16219.1"/>
    <property type="molecule type" value="Genomic_DNA"/>
</dbReference>
<feature type="domain" description="Nudix hydrolase" evidence="4">
    <location>
        <begin position="193"/>
        <end position="331"/>
    </location>
</feature>
<dbReference type="PRINTS" id="PR01356">
    <property type="entry name" value="GFGPROTEIN"/>
</dbReference>
<accession>A0A200R0H3</accession>
<evidence type="ECO:0000256" key="1">
    <source>
        <dbReference type="ARBA" id="ARBA00005582"/>
    </source>
</evidence>
<dbReference type="InterPro" id="IPR040618">
    <property type="entry name" value="Pre-Nudix"/>
</dbReference>
<dbReference type="InParanoid" id="A0A200R0H3"/>
<keyword evidence="2" id="KW-0479">Metal-binding</keyword>